<dbReference type="Proteomes" id="UP000594873">
    <property type="component" value="Chromosome"/>
</dbReference>
<sequence length="133" mass="14294">MNPLHISKVAVACSGFDALRSRQAARIENGIVSVVTRYKPKRAEELIGGSLFWIIKHRLIARQTILGFAETEEGRAIIRVDASLVPVKARPKRAHQGWRYLTAADAPADLGSGDGIADLPAMLAGKLAGLALI</sequence>
<dbReference type="EMBL" id="CP065592">
    <property type="protein sequence ID" value="QPQ54694.1"/>
    <property type="molecule type" value="Genomic_DNA"/>
</dbReference>
<protein>
    <submittedName>
        <fullName evidence="1">DUF1489 domain-containing protein</fullName>
    </submittedName>
</protein>
<accession>A0A7T2GIX5</accession>
<keyword evidence="2" id="KW-1185">Reference proteome</keyword>
<organism evidence="1 2">
    <name type="scientific">Allosphingosinicella flava</name>
    <dbReference type="NCBI Taxonomy" id="2771430"/>
    <lineage>
        <taxon>Bacteria</taxon>
        <taxon>Pseudomonadati</taxon>
        <taxon>Pseudomonadota</taxon>
        <taxon>Alphaproteobacteria</taxon>
        <taxon>Sphingomonadales</taxon>
        <taxon>Sphingomonadaceae</taxon>
        <taxon>Allosphingosinicella</taxon>
    </lineage>
</organism>
<dbReference type="InterPro" id="IPR008320">
    <property type="entry name" value="UCP032025"/>
</dbReference>
<evidence type="ECO:0000313" key="1">
    <source>
        <dbReference type="EMBL" id="QPQ54694.1"/>
    </source>
</evidence>
<evidence type="ECO:0000313" key="2">
    <source>
        <dbReference type="Proteomes" id="UP000594873"/>
    </source>
</evidence>
<dbReference type="KEGG" id="sflv:IC614_10225"/>
<proteinExistence type="predicted"/>
<gene>
    <name evidence="1" type="ORF">IC614_10225</name>
</gene>
<name>A0A7T2GIX5_9SPHN</name>
<reference evidence="1 2" key="1">
    <citation type="submission" date="2020-11" db="EMBL/GenBank/DDBJ databases">
        <title>Genome seq and assembly of Sphingosinicella sp.</title>
        <authorList>
            <person name="Chhetri G."/>
        </authorList>
    </citation>
    <scope>NUCLEOTIDE SEQUENCE [LARGE SCALE GENOMIC DNA]</scope>
    <source>
        <strain evidence="1 2">UDD2</strain>
    </source>
</reference>
<dbReference type="RefSeq" id="WP_200971302.1">
    <property type="nucleotide sequence ID" value="NZ_CP065592.1"/>
</dbReference>
<dbReference type="AlphaFoldDB" id="A0A7T2GIX5"/>
<dbReference type="Pfam" id="PF07370">
    <property type="entry name" value="DUF1489"/>
    <property type="match status" value="1"/>
</dbReference>
<dbReference type="PIRSF" id="PIRSF032025">
    <property type="entry name" value="UCP032025"/>
    <property type="match status" value="1"/>
</dbReference>